<keyword evidence="3" id="KW-1185">Reference proteome</keyword>
<accession>A0A0K0Y4A1</accession>
<reference evidence="2 3" key="1">
    <citation type="journal article" date="2015" name="Genome Announc.">
        <title>Closed Genome Sequence of Octadecabacter temperatus SB1, the First Mesophilic Species of the Genus Octadecabacter.</title>
        <authorList>
            <person name="Voget S."/>
            <person name="Billerbeck S."/>
            <person name="Simon M."/>
            <person name="Daniel R."/>
        </authorList>
    </citation>
    <scope>NUCLEOTIDE SEQUENCE [LARGE SCALE GENOMIC DNA]</scope>
    <source>
        <strain evidence="2 3">SB1</strain>
    </source>
</reference>
<organism evidence="2 3">
    <name type="scientific">Octadecabacter temperatus</name>
    <dbReference type="NCBI Taxonomy" id="1458307"/>
    <lineage>
        <taxon>Bacteria</taxon>
        <taxon>Pseudomonadati</taxon>
        <taxon>Pseudomonadota</taxon>
        <taxon>Alphaproteobacteria</taxon>
        <taxon>Rhodobacterales</taxon>
        <taxon>Roseobacteraceae</taxon>
        <taxon>Octadecabacter</taxon>
    </lineage>
</organism>
<evidence type="ECO:0000256" key="1">
    <source>
        <dbReference type="SAM" id="MobiDB-lite"/>
    </source>
</evidence>
<dbReference type="EMBL" id="CP012160">
    <property type="protein sequence ID" value="AKS45813.1"/>
    <property type="molecule type" value="Genomic_DNA"/>
</dbReference>
<name>A0A0K0Y4A1_9RHOB</name>
<evidence type="ECO:0000313" key="2">
    <source>
        <dbReference type="EMBL" id="AKS45813.1"/>
    </source>
</evidence>
<sequence>MVLVFGSPACNKSPKKQSQTKQATQTRAKTFFNLTMETARARLAKKFNQADGSFVRKVDLST</sequence>
<gene>
    <name evidence="2" type="ORF">OSB_12580</name>
</gene>
<evidence type="ECO:0000313" key="3">
    <source>
        <dbReference type="Proteomes" id="UP000067444"/>
    </source>
</evidence>
<proteinExistence type="predicted"/>
<feature type="region of interest" description="Disordered" evidence="1">
    <location>
        <begin position="1"/>
        <end position="25"/>
    </location>
</feature>
<dbReference type="KEGG" id="otm:OSB_12580"/>
<dbReference type="Proteomes" id="UP000067444">
    <property type="component" value="Chromosome"/>
</dbReference>
<feature type="compositionally biased region" description="Low complexity" evidence="1">
    <location>
        <begin position="16"/>
        <end position="25"/>
    </location>
</feature>
<protein>
    <submittedName>
        <fullName evidence="2">Uncharacterized protein</fullName>
    </submittedName>
</protein>
<dbReference type="AlphaFoldDB" id="A0A0K0Y4A1"/>